<reference evidence="1" key="1">
    <citation type="journal article" date="2021" name="Proc. Natl. Acad. Sci. U.S.A.">
        <title>A Catalog of Tens of Thousands of Viruses from Human Metagenomes Reveals Hidden Associations with Chronic Diseases.</title>
        <authorList>
            <person name="Tisza M.J."/>
            <person name="Buck C.B."/>
        </authorList>
    </citation>
    <scope>NUCLEOTIDE SEQUENCE</scope>
    <source>
        <strain evidence="1">CtllZ17</strain>
    </source>
</reference>
<name>A0A8S5T9R1_9VIRU</name>
<proteinExistence type="predicted"/>
<evidence type="ECO:0000313" key="1">
    <source>
        <dbReference type="EMBL" id="DAF59763.1"/>
    </source>
</evidence>
<dbReference type="EMBL" id="BK032776">
    <property type="protein sequence ID" value="DAF59763.1"/>
    <property type="molecule type" value="Genomic_DNA"/>
</dbReference>
<sequence length="127" mass="14451">MPQEEFEVEVIAKAKEIANFEDEKLLKFAVGEICDRVSLYLNLPEKANFDRRLVRILANMTCGNFIKFESAANRTAERAISSLSDNGQSISYQNAAQSYFATAKDSEIFDGYVEILKPYRRINVVSR</sequence>
<accession>A0A8S5T9R1</accession>
<organism evidence="1">
    <name type="scientific">virus sp. ctllZ17</name>
    <dbReference type="NCBI Taxonomy" id="2827996"/>
    <lineage>
        <taxon>Viruses</taxon>
    </lineage>
</organism>
<protein>
    <submittedName>
        <fullName evidence="1">Tail connector protein</fullName>
    </submittedName>
</protein>